<dbReference type="Pfam" id="PF04932">
    <property type="entry name" value="Wzy_C"/>
    <property type="match status" value="1"/>
</dbReference>
<evidence type="ECO:0000256" key="3">
    <source>
        <dbReference type="ARBA" id="ARBA00022989"/>
    </source>
</evidence>
<dbReference type="Pfam" id="PF13432">
    <property type="entry name" value="TPR_16"/>
    <property type="match status" value="1"/>
</dbReference>
<feature type="transmembrane region" description="Helical" evidence="6">
    <location>
        <begin position="282"/>
        <end position="298"/>
    </location>
</feature>
<feature type="transmembrane region" description="Helical" evidence="6">
    <location>
        <begin position="148"/>
        <end position="169"/>
    </location>
</feature>
<dbReference type="EMBL" id="PFEU01000015">
    <property type="protein sequence ID" value="PJE76742.1"/>
    <property type="molecule type" value="Genomic_DNA"/>
</dbReference>
<gene>
    <name evidence="8" type="ORF">COV05_03190</name>
</gene>
<keyword evidence="2 6" id="KW-0812">Transmembrane</keyword>
<sequence>MSCGLIGDVSFFNNLLFKFGKLFPLKQVRFVLTQPQILPTKGIFKIIRFCDVHSDRMIPKFSYYGGDIHRNILFLMLPSLHMTIPSHAQIVRWLTIATCCTPLLFAPFVLTPFQAPTFLAFSALVAITLPFYLSWIKQERSLFPDKGNPLLLAVIFYLGIRLISAVFGVDPWNSFFGNEARIGGLILQLHLFLFTLYLFALLKFDREKFFRSVSTTFILLASIASLHGILEYLNILTPLSAGFESRSSSVFGNPAFFASFLVIPLFLAIARSLSETSKKYKRLFQGATVLTFLAILTTGTRGAFLAIIIGILLTITLRVVFTSTTKTRRRLILSALVFLILLTGSFGIARTIAQPDTELYRFTHLFTDTGVERFAYWNMSWKGWKEHPILGNGYENFYQTSTSHFDPALYEFSNFWIDKPHNAFFEILSTGGLLSLVSYLTLIGLMLYALRQSIRKENDSWTPLLLIGAVIAYLVQAFFLFDLLDSQIPFAFLLAYTVLLFEKDRAPTGAIPLSKKALPILILGGVGTVALIVFFYAPMLHDLFYAMESQDAVKHKNWELALEDTAKIGTSWMAFDHHLTARNRYDLLQQAIDANVRNASFYTELFHLTYEAQERAIARHPQHMEYLNERIGTLIFEARLKAKPVSDEAFTLAQRSIALAPNRIESLFLLSQVYQQNNEWESAIDTIEQAVRIAPSNALAMGTLGMLYFQTGEKEQGALYLRRALEKDFQFLPSYVTVVSLLSNYYAEIGDWESNIALFTLAIERLPYDFDLYTTLATSYHMAGDDEGARRIAEQLLAIDPSTEEGVRAFLETLDTQEEVY</sequence>
<keyword evidence="4 6" id="KW-0472">Membrane</keyword>
<dbReference type="InterPro" id="IPR011990">
    <property type="entry name" value="TPR-like_helical_dom_sf"/>
</dbReference>
<dbReference type="SMART" id="SM00028">
    <property type="entry name" value="TPR"/>
    <property type="match status" value="3"/>
</dbReference>
<dbReference type="InterPro" id="IPR051533">
    <property type="entry name" value="WaaL-like"/>
</dbReference>
<reference evidence="9" key="1">
    <citation type="submission" date="2017-09" db="EMBL/GenBank/DDBJ databases">
        <title>Depth-based differentiation of microbial function through sediment-hosted aquifers and enrichment of novel symbionts in the deep terrestrial subsurface.</title>
        <authorList>
            <person name="Probst A.J."/>
            <person name="Ladd B."/>
            <person name="Jarett J.K."/>
            <person name="Geller-Mcgrath D.E."/>
            <person name="Sieber C.M.K."/>
            <person name="Emerson J.B."/>
            <person name="Anantharaman K."/>
            <person name="Thomas B.C."/>
            <person name="Malmstrom R."/>
            <person name="Stieglmeier M."/>
            <person name="Klingl A."/>
            <person name="Woyke T."/>
            <person name="Ryan C.M."/>
            <person name="Banfield J.F."/>
        </authorList>
    </citation>
    <scope>NUCLEOTIDE SEQUENCE [LARGE SCALE GENOMIC DNA]</scope>
</reference>
<organism evidence="8 9">
    <name type="scientific">Candidatus Uhrbacteria bacterium CG10_big_fil_rev_8_21_14_0_10_48_16</name>
    <dbReference type="NCBI Taxonomy" id="1975038"/>
    <lineage>
        <taxon>Bacteria</taxon>
        <taxon>Candidatus Uhriibacteriota</taxon>
    </lineage>
</organism>
<feature type="transmembrane region" description="Helical" evidence="6">
    <location>
        <begin position="209"/>
        <end position="230"/>
    </location>
</feature>
<keyword evidence="3 6" id="KW-1133">Transmembrane helix</keyword>
<dbReference type="Proteomes" id="UP000231436">
    <property type="component" value="Unassembled WGS sequence"/>
</dbReference>
<dbReference type="InterPro" id="IPR019734">
    <property type="entry name" value="TPR_rpt"/>
</dbReference>
<feature type="transmembrane region" description="Helical" evidence="6">
    <location>
        <begin position="461"/>
        <end position="481"/>
    </location>
</feature>
<feature type="transmembrane region" description="Helical" evidence="6">
    <location>
        <begin position="517"/>
        <end position="537"/>
    </location>
</feature>
<comment type="subcellular location">
    <subcellularLocation>
        <location evidence="1">Membrane</location>
        <topology evidence="1">Multi-pass membrane protein</topology>
    </subcellularLocation>
</comment>
<evidence type="ECO:0000256" key="1">
    <source>
        <dbReference type="ARBA" id="ARBA00004141"/>
    </source>
</evidence>
<feature type="transmembrane region" description="Helical" evidence="6">
    <location>
        <begin position="250"/>
        <end position="270"/>
    </location>
</feature>
<feature type="transmembrane region" description="Helical" evidence="6">
    <location>
        <begin position="181"/>
        <end position="202"/>
    </location>
</feature>
<evidence type="ECO:0000256" key="2">
    <source>
        <dbReference type="ARBA" id="ARBA00022692"/>
    </source>
</evidence>
<dbReference type="SUPFAM" id="SSF48452">
    <property type="entry name" value="TPR-like"/>
    <property type="match status" value="1"/>
</dbReference>
<feature type="transmembrane region" description="Helical" evidence="6">
    <location>
        <begin position="304"/>
        <end position="321"/>
    </location>
</feature>
<feature type="transmembrane region" description="Helical" evidence="6">
    <location>
        <begin position="116"/>
        <end position="136"/>
    </location>
</feature>
<name>A0A2M8LH40_9BACT</name>
<feature type="transmembrane region" description="Helical" evidence="6">
    <location>
        <begin position="487"/>
        <end position="505"/>
    </location>
</feature>
<feature type="transmembrane region" description="Helical" evidence="6">
    <location>
        <begin position="333"/>
        <end position="353"/>
    </location>
</feature>
<keyword evidence="5" id="KW-0802">TPR repeat</keyword>
<proteinExistence type="predicted"/>
<evidence type="ECO:0000313" key="8">
    <source>
        <dbReference type="EMBL" id="PJE76742.1"/>
    </source>
</evidence>
<feature type="transmembrane region" description="Helical" evidence="6">
    <location>
        <begin position="90"/>
        <end position="110"/>
    </location>
</feature>
<accession>A0A2M8LH40</accession>
<evidence type="ECO:0000313" key="9">
    <source>
        <dbReference type="Proteomes" id="UP000231436"/>
    </source>
</evidence>
<evidence type="ECO:0000256" key="4">
    <source>
        <dbReference type="ARBA" id="ARBA00023136"/>
    </source>
</evidence>
<feature type="repeat" description="TPR" evidence="5">
    <location>
        <begin position="664"/>
        <end position="697"/>
    </location>
</feature>
<comment type="caution">
    <text evidence="8">The sequence shown here is derived from an EMBL/GenBank/DDBJ whole genome shotgun (WGS) entry which is preliminary data.</text>
</comment>
<feature type="transmembrane region" description="Helical" evidence="6">
    <location>
        <begin position="423"/>
        <end position="449"/>
    </location>
</feature>
<dbReference type="AlphaFoldDB" id="A0A2M8LH40"/>
<evidence type="ECO:0000256" key="5">
    <source>
        <dbReference type="PROSITE-ProRule" id="PRU00339"/>
    </source>
</evidence>
<dbReference type="Gene3D" id="1.25.40.10">
    <property type="entry name" value="Tetratricopeptide repeat domain"/>
    <property type="match status" value="1"/>
</dbReference>
<dbReference type="PANTHER" id="PTHR37422:SF13">
    <property type="entry name" value="LIPOPOLYSACCHARIDE BIOSYNTHESIS PROTEIN PA4999-RELATED"/>
    <property type="match status" value="1"/>
</dbReference>
<dbReference type="PROSITE" id="PS50005">
    <property type="entry name" value="TPR"/>
    <property type="match status" value="1"/>
</dbReference>
<evidence type="ECO:0000256" key="6">
    <source>
        <dbReference type="SAM" id="Phobius"/>
    </source>
</evidence>
<protein>
    <recommendedName>
        <fullName evidence="7">O-antigen ligase-related domain-containing protein</fullName>
    </recommendedName>
</protein>
<dbReference type="InterPro" id="IPR007016">
    <property type="entry name" value="O-antigen_ligase-rel_domated"/>
</dbReference>
<feature type="domain" description="O-antigen ligase-related" evidence="7">
    <location>
        <begin position="287"/>
        <end position="439"/>
    </location>
</feature>
<dbReference type="PANTHER" id="PTHR37422">
    <property type="entry name" value="TEICHURONIC ACID BIOSYNTHESIS PROTEIN TUAE"/>
    <property type="match status" value="1"/>
</dbReference>
<evidence type="ECO:0000259" key="7">
    <source>
        <dbReference type="Pfam" id="PF04932"/>
    </source>
</evidence>
<dbReference type="GO" id="GO:0016020">
    <property type="term" value="C:membrane"/>
    <property type="evidence" value="ECO:0007669"/>
    <property type="project" value="UniProtKB-SubCell"/>
</dbReference>